<dbReference type="SUPFAM" id="SSF54786">
    <property type="entry name" value="YcfA/nrd intein domain"/>
    <property type="match status" value="1"/>
</dbReference>
<proteinExistence type="predicted"/>
<dbReference type="AlphaFoldDB" id="A0A4S8Q9J2"/>
<dbReference type="Gene3D" id="3.30.920.30">
    <property type="entry name" value="Hypothetical protein"/>
    <property type="match status" value="1"/>
</dbReference>
<comment type="caution">
    <text evidence="1">The sequence shown here is derived from an EMBL/GenBank/DDBJ whole genome shotgun (WGS) entry which is preliminary data.</text>
</comment>
<reference evidence="2" key="1">
    <citation type="submission" date="2019-04" db="EMBL/GenBank/DDBJ databases">
        <title>Nocardioides xinjiangensis sp. nov.</title>
        <authorList>
            <person name="Liu S."/>
        </authorList>
    </citation>
    <scope>NUCLEOTIDE SEQUENCE [LARGE SCALE GENOMIC DNA]</scope>
    <source>
        <strain evidence="2">18</strain>
    </source>
</reference>
<organism evidence="1 2">
    <name type="scientific">Glycomyces buryatensis</name>
    <dbReference type="NCBI Taxonomy" id="2570927"/>
    <lineage>
        <taxon>Bacteria</taxon>
        <taxon>Bacillati</taxon>
        <taxon>Actinomycetota</taxon>
        <taxon>Actinomycetes</taxon>
        <taxon>Glycomycetales</taxon>
        <taxon>Glycomycetaceae</taxon>
        <taxon>Glycomyces</taxon>
    </lineage>
</organism>
<dbReference type="InterPro" id="IPR038570">
    <property type="entry name" value="HicA_sf"/>
</dbReference>
<dbReference type="Proteomes" id="UP000308760">
    <property type="component" value="Unassembled WGS sequence"/>
</dbReference>
<evidence type="ECO:0000313" key="2">
    <source>
        <dbReference type="Proteomes" id="UP000308760"/>
    </source>
</evidence>
<keyword evidence="2" id="KW-1185">Reference proteome</keyword>
<reference evidence="1 2" key="2">
    <citation type="submission" date="2019-05" db="EMBL/GenBank/DDBJ databases">
        <title>Glycomyces buryatensis sp. nov.</title>
        <authorList>
            <person name="Nikitina E."/>
        </authorList>
    </citation>
    <scope>NUCLEOTIDE SEQUENCE [LARGE SCALE GENOMIC DNA]</scope>
    <source>
        <strain evidence="1 2">18</strain>
    </source>
</reference>
<dbReference type="OrthoDB" id="4425504at2"/>
<accession>A0A4S8Q9J2</accession>
<evidence type="ECO:0000313" key="1">
    <source>
        <dbReference type="EMBL" id="THV41123.1"/>
    </source>
</evidence>
<protein>
    <submittedName>
        <fullName evidence="1">Type II toxin-antitoxin system HicA family toxin</fullName>
    </submittedName>
</protein>
<dbReference type="EMBL" id="STGY01000052">
    <property type="protein sequence ID" value="THV41123.1"/>
    <property type="molecule type" value="Genomic_DNA"/>
</dbReference>
<name>A0A4S8Q9J2_9ACTN</name>
<gene>
    <name evidence="1" type="ORF">FAB82_13235</name>
</gene>
<sequence length="71" mass="8177">MTKSMKRRDVERALRWADCKPRTDSGRGPHEKWDCPCGAHTANLPRHREVSPGVVSDLVKRLQCLPKGWLR</sequence>